<feature type="compositionally biased region" description="Basic and acidic residues" evidence="1">
    <location>
        <begin position="47"/>
        <end position="75"/>
    </location>
</feature>
<keyword evidence="2" id="KW-0732">Signal</keyword>
<keyword evidence="4" id="KW-1185">Reference proteome</keyword>
<dbReference type="EMBL" id="JAGKQQ010000001">
    <property type="protein sequence ID" value="MBP3954271.1"/>
    <property type="molecule type" value="Genomic_DNA"/>
</dbReference>
<reference evidence="3 4" key="1">
    <citation type="submission" date="2021-04" db="EMBL/GenBank/DDBJ databases">
        <authorList>
            <person name="Ivanova A."/>
        </authorList>
    </citation>
    <scope>NUCLEOTIDE SEQUENCE [LARGE SCALE GENOMIC DNA]</scope>
    <source>
        <strain evidence="3 4">G18</strain>
    </source>
</reference>
<feature type="region of interest" description="Disordered" evidence="1">
    <location>
        <begin position="24"/>
        <end position="100"/>
    </location>
</feature>
<dbReference type="Proteomes" id="UP000676565">
    <property type="component" value="Unassembled WGS sequence"/>
</dbReference>
<comment type="caution">
    <text evidence="3">The sequence shown here is derived from an EMBL/GenBank/DDBJ whole genome shotgun (WGS) entry which is preliminary data.</text>
</comment>
<evidence type="ECO:0008006" key="5">
    <source>
        <dbReference type="Google" id="ProtNLM"/>
    </source>
</evidence>
<evidence type="ECO:0000256" key="2">
    <source>
        <dbReference type="SAM" id="SignalP"/>
    </source>
</evidence>
<dbReference type="RefSeq" id="WP_210652409.1">
    <property type="nucleotide sequence ID" value="NZ_JAGKQQ010000001.1"/>
</dbReference>
<feature type="signal peptide" evidence="2">
    <location>
        <begin position="1"/>
        <end position="23"/>
    </location>
</feature>
<sequence>MGTRILVAGLCLLLMIGCAKRGAKNTAPANNNSNNEQARASASPAAKNDKKAEKTDKEDEPNWLKDDRFQNKKNDQQLPVENGPVASKPPSPVNVGAAPPGGFAAPVPGVQPIGGGKPPAAGVLQPVPVNPPPIAVGGGTPIGAANKLVAMADMREVWVFIENASGASGKMPAAATTFAALVEAKSPAAALVKDGAIILTGANQRESVWAFEARAYLNGGLVVSQNGVETLTAVELKARLGK</sequence>
<proteinExistence type="predicted"/>
<feature type="chain" id="PRO_5045245871" description="DUF4115 domain-containing protein" evidence="2">
    <location>
        <begin position="24"/>
        <end position="242"/>
    </location>
</feature>
<feature type="compositionally biased region" description="Low complexity" evidence="1">
    <location>
        <begin position="24"/>
        <end position="46"/>
    </location>
</feature>
<evidence type="ECO:0000313" key="3">
    <source>
        <dbReference type="EMBL" id="MBP3954271.1"/>
    </source>
</evidence>
<evidence type="ECO:0000256" key="1">
    <source>
        <dbReference type="SAM" id="MobiDB-lite"/>
    </source>
</evidence>
<organism evidence="3 4">
    <name type="scientific">Gemmata palustris</name>
    <dbReference type="NCBI Taxonomy" id="2822762"/>
    <lineage>
        <taxon>Bacteria</taxon>
        <taxon>Pseudomonadati</taxon>
        <taxon>Planctomycetota</taxon>
        <taxon>Planctomycetia</taxon>
        <taxon>Gemmatales</taxon>
        <taxon>Gemmataceae</taxon>
        <taxon>Gemmata</taxon>
    </lineage>
</organism>
<dbReference type="PROSITE" id="PS51257">
    <property type="entry name" value="PROKAR_LIPOPROTEIN"/>
    <property type="match status" value="1"/>
</dbReference>
<evidence type="ECO:0000313" key="4">
    <source>
        <dbReference type="Proteomes" id="UP000676565"/>
    </source>
</evidence>
<accession>A0ABS5BKN7</accession>
<protein>
    <recommendedName>
        <fullName evidence="5">DUF4115 domain-containing protein</fullName>
    </recommendedName>
</protein>
<name>A0ABS5BKN7_9BACT</name>
<gene>
    <name evidence="3" type="ORF">J8F10_03045</name>
</gene>